<evidence type="ECO:0000313" key="2">
    <source>
        <dbReference type="EMBL" id="KAH0926330.1"/>
    </source>
</evidence>
<keyword evidence="1" id="KW-1133">Transmembrane helix</keyword>
<keyword evidence="3" id="KW-1185">Reference proteome</keyword>
<name>A0ABQ8DAA8_BRANA</name>
<organism evidence="2 3">
    <name type="scientific">Brassica napus</name>
    <name type="common">Rape</name>
    <dbReference type="NCBI Taxonomy" id="3708"/>
    <lineage>
        <taxon>Eukaryota</taxon>
        <taxon>Viridiplantae</taxon>
        <taxon>Streptophyta</taxon>
        <taxon>Embryophyta</taxon>
        <taxon>Tracheophyta</taxon>
        <taxon>Spermatophyta</taxon>
        <taxon>Magnoliopsida</taxon>
        <taxon>eudicotyledons</taxon>
        <taxon>Gunneridae</taxon>
        <taxon>Pentapetalae</taxon>
        <taxon>rosids</taxon>
        <taxon>malvids</taxon>
        <taxon>Brassicales</taxon>
        <taxon>Brassicaceae</taxon>
        <taxon>Brassiceae</taxon>
        <taxon>Brassica</taxon>
    </lineage>
</organism>
<protein>
    <submittedName>
        <fullName evidence="2">Uncharacterized protein</fullName>
    </submittedName>
</protein>
<comment type="caution">
    <text evidence="2">The sequence shown here is derived from an EMBL/GenBank/DDBJ whole genome shotgun (WGS) entry which is preliminary data.</text>
</comment>
<keyword evidence="1" id="KW-0812">Transmembrane</keyword>
<feature type="non-terminal residue" evidence="2">
    <location>
        <position position="1"/>
    </location>
</feature>
<dbReference type="Proteomes" id="UP000824890">
    <property type="component" value="Unassembled WGS sequence"/>
</dbReference>
<accession>A0ABQ8DAA8</accession>
<reference evidence="2 3" key="1">
    <citation type="submission" date="2021-05" db="EMBL/GenBank/DDBJ databases">
        <title>Genome Assembly of Synthetic Allotetraploid Brassica napus Reveals Homoeologous Exchanges between Subgenomes.</title>
        <authorList>
            <person name="Davis J.T."/>
        </authorList>
    </citation>
    <scope>NUCLEOTIDE SEQUENCE [LARGE SCALE GENOMIC DNA]</scope>
    <source>
        <strain evidence="3">cv. Da-Ae</strain>
        <tissue evidence="2">Seedling</tissue>
    </source>
</reference>
<dbReference type="EMBL" id="JAGKQM010000005">
    <property type="protein sequence ID" value="KAH0926330.1"/>
    <property type="molecule type" value="Genomic_DNA"/>
</dbReference>
<keyword evidence="1" id="KW-0472">Membrane</keyword>
<proteinExistence type="predicted"/>
<gene>
    <name evidence="2" type="ORF">HID58_018586</name>
</gene>
<evidence type="ECO:0000313" key="3">
    <source>
        <dbReference type="Proteomes" id="UP000824890"/>
    </source>
</evidence>
<evidence type="ECO:0000256" key="1">
    <source>
        <dbReference type="SAM" id="Phobius"/>
    </source>
</evidence>
<feature type="transmembrane region" description="Helical" evidence="1">
    <location>
        <begin position="19"/>
        <end position="37"/>
    </location>
</feature>
<sequence length="96" mass="10248">FAQACLCGSLFSSFNLAPVPFASMVEAVLCGALFLLWNGSDTDLQLVSSQAATVDNRRTKLTGKVCLCFNSLSPNLGSLMANMLHKASFFHAGERS</sequence>